<dbReference type="Proteomes" id="UP001148838">
    <property type="component" value="Unassembled WGS sequence"/>
</dbReference>
<gene>
    <name evidence="2" type="ORF">ANN_11950</name>
</gene>
<comment type="caution">
    <text evidence="2">The sequence shown here is derived from an EMBL/GenBank/DDBJ whole genome shotgun (WGS) entry which is preliminary data.</text>
</comment>
<evidence type="ECO:0000256" key="1">
    <source>
        <dbReference type="SAM" id="MobiDB-lite"/>
    </source>
</evidence>
<organism evidence="2 3">
    <name type="scientific">Periplaneta americana</name>
    <name type="common">American cockroach</name>
    <name type="synonym">Blatta americana</name>
    <dbReference type="NCBI Taxonomy" id="6978"/>
    <lineage>
        <taxon>Eukaryota</taxon>
        <taxon>Metazoa</taxon>
        <taxon>Ecdysozoa</taxon>
        <taxon>Arthropoda</taxon>
        <taxon>Hexapoda</taxon>
        <taxon>Insecta</taxon>
        <taxon>Pterygota</taxon>
        <taxon>Neoptera</taxon>
        <taxon>Polyneoptera</taxon>
        <taxon>Dictyoptera</taxon>
        <taxon>Blattodea</taxon>
        <taxon>Blattoidea</taxon>
        <taxon>Blattidae</taxon>
        <taxon>Blattinae</taxon>
        <taxon>Periplaneta</taxon>
    </lineage>
</organism>
<reference evidence="2 3" key="1">
    <citation type="journal article" date="2022" name="Allergy">
        <title>Genome assembly and annotation of Periplaneta americana reveal a comprehensive cockroach allergen profile.</title>
        <authorList>
            <person name="Wang L."/>
            <person name="Xiong Q."/>
            <person name="Saelim N."/>
            <person name="Wang L."/>
            <person name="Nong W."/>
            <person name="Wan A.T."/>
            <person name="Shi M."/>
            <person name="Liu X."/>
            <person name="Cao Q."/>
            <person name="Hui J.H.L."/>
            <person name="Sookrung N."/>
            <person name="Leung T.F."/>
            <person name="Tungtrongchitr A."/>
            <person name="Tsui S.K.W."/>
        </authorList>
    </citation>
    <scope>NUCLEOTIDE SEQUENCE [LARGE SCALE GENOMIC DNA]</scope>
    <source>
        <strain evidence="2">PWHHKU_190912</strain>
    </source>
</reference>
<evidence type="ECO:0000313" key="3">
    <source>
        <dbReference type="Proteomes" id="UP001148838"/>
    </source>
</evidence>
<evidence type="ECO:0000313" key="2">
    <source>
        <dbReference type="EMBL" id="KAJ4442084.1"/>
    </source>
</evidence>
<accession>A0ABQ8T7V3</accession>
<feature type="region of interest" description="Disordered" evidence="1">
    <location>
        <begin position="1"/>
        <end position="27"/>
    </location>
</feature>
<name>A0ABQ8T7V3_PERAM</name>
<keyword evidence="3" id="KW-1185">Reference proteome</keyword>
<feature type="compositionally biased region" description="Polar residues" evidence="1">
    <location>
        <begin position="1"/>
        <end position="13"/>
    </location>
</feature>
<evidence type="ECO:0008006" key="4">
    <source>
        <dbReference type="Google" id="ProtNLM"/>
    </source>
</evidence>
<dbReference type="EMBL" id="JAJSOF020000015">
    <property type="protein sequence ID" value="KAJ4442084.1"/>
    <property type="molecule type" value="Genomic_DNA"/>
</dbReference>
<protein>
    <recommendedName>
        <fullName evidence="4">DUF4817 domain-containing protein</fullName>
    </recommendedName>
</protein>
<sequence>METGSVARNNADVTQAMPRGDGRFGAAPAFPLRNRKCRQKMDVQRKVECVLWLVKFESVTRVRREFRTFNEESPYENNVRRWDRQTVKRHWKPIGEEAYRKTIDK</sequence>
<proteinExistence type="predicted"/>